<organism evidence="3 4">
    <name type="scientific">Methylobacterium tarhaniae</name>
    <dbReference type="NCBI Taxonomy" id="1187852"/>
    <lineage>
        <taxon>Bacteria</taxon>
        <taxon>Pseudomonadati</taxon>
        <taxon>Pseudomonadota</taxon>
        <taxon>Alphaproteobacteria</taxon>
        <taxon>Hyphomicrobiales</taxon>
        <taxon>Methylobacteriaceae</taxon>
        <taxon>Methylobacterium</taxon>
    </lineage>
</organism>
<protein>
    <submittedName>
        <fullName evidence="3">5,10-methylene tetrahydromethanopterin reductase</fullName>
    </submittedName>
</protein>
<proteinExistence type="predicted"/>
<dbReference type="AlphaFoldDB" id="A0A0J6T554"/>
<feature type="domain" description="Luciferase-like" evidence="2">
    <location>
        <begin position="7"/>
        <end position="292"/>
    </location>
</feature>
<dbReference type="PATRIC" id="fig|1187852.3.peg.5944"/>
<dbReference type="InterPro" id="IPR050564">
    <property type="entry name" value="F420-G6PD/mer"/>
</dbReference>
<evidence type="ECO:0000259" key="2">
    <source>
        <dbReference type="Pfam" id="PF00296"/>
    </source>
</evidence>
<dbReference type="NCBIfam" id="TIGR03557">
    <property type="entry name" value="F420_G6P_family"/>
    <property type="match status" value="1"/>
</dbReference>
<name>A0A0J6T554_9HYPH</name>
<gene>
    <name evidence="3" type="ORF">VQ03_10535</name>
</gene>
<dbReference type="Proteomes" id="UP000036449">
    <property type="component" value="Unassembled WGS sequence"/>
</dbReference>
<dbReference type="PANTHER" id="PTHR43244:SF1">
    <property type="entry name" value="5,10-METHYLENETETRAHYDROMETHANOPTERIN REDUCTASE"/>
    <property type="match status" value="1"/>
</dbReference>
<comment type="caution">
    <text evidence="3">The sequence shown here is derived from an EMBL/GenBank/DDBJ whole genome shotgun (WGS) entry which is preliminary data.</text>
</comment>
<dbReference type="CDD" id="cd01097">
    <property type="entry name" value="Tetrahydromethanopterin_reductase"/>
    <property type="match status" value="1"/>
</dbReference>
<dbReference type="InterPro" id="IPR019945">
    <property type="entry name" value="F420_G6P_DH-rel"/>
</dbReference>
<dbReference type="OrthoDB" id="180193at2"/>
<sequence length="320" mass="34372">MARIGYHASHEQHAPSALLRHVQAAEAAGFACAMSSEHFKPWSNAQGHSGHAWSWLGAALATTRLPFGIITAPGYRHHPAVLAQSAATLAEMFPERLWLALGSGQRLNEDITGLPWPTKAARNARLAECASIVRALFDGETVTHHGSVTVVDAHLYSRPKSAPLLLGGAVTAASARAVGAWADGLVTVGIKPDKLRPVIEAFREGGGAGKPIFLQTKVCWDPDPARALAEAHAQWASNAIEGDVNWELRCPEDFETAARFVRPEDMHASVRISHDLGQHAAWLTELAAMGFAEIIIHQVGTKQEAFIDTFGQSVLSQIGF</sequence>
<dbReference type="GO" id="GO:0016705">
    <property type="term" value="F:oxidoreductase activity, acting on paired donors, with incorporation or reduction of molecular oxygen"/>
    <property type="evidence" value="ECO:0007669"/>
    <property type="project" value="InterPro"/>
</dbReference>
<dbReference type="RefSeq" id="WP_048450826.1">
    <property type="nucleotide sequence ID" value="NZ_LABZ01000067.1"/>
</dbReference>
<keyword evidence="1" id="KW-0560">Oxidoreductase</keyword>
<dbReference type="Pfam" id="PF00296">
    <property type="entry name" value="Bac_luciferase"/>
    <property type="match status" value="1"/>
</dbReference>
<dbReference type="InterPro" id="IPR036661">
    <property type="entry name" value="Luciferase-like_sf"/>
</dbReference>
<dbReference type="NCBIfam" id="TIGR03885">
    <property type="entry name" value="flavin_revert"/>
    <property type="match status" value="1"/>
</dbReference>
<dbReference type="InterPro" id="IPR023907">
    <property type="entry name" value="Non-F420_Flavin_OxRdtase"/>
</dbReference>
<evidence type="ECO:0000313" key="3">
    <source>
        <dbReference type="EMBL" id="KMO42550.1"/>
    </source>
</evidence>
<dbReference type="PANTHER" id="PTHR43244">
    <property type="match status" value="1"/>
</dbReference>
<dbReference type="EMBL" id="LABZ01000067">
    <property type="protein sequence ID" value="KMO42550.1"/>
    <property type="molecule type" value="Genomic_DNA"/>
</dbReference>
<evidence type="ECO:0000313" key="4">
    <source>
        <dbReference type="Proteomes" id="UP000036449"/>
    </source>
</evidence>
<keyword evidence="4" id="KW-1185">Reference proteome</keyword>
<accession>A0A0J6T554</accession>
<dbReference type="Gene3D" id="3.20.20.30">
    <property type="entry name" value="Luciferase-like domain"/>
    <property type="match status" value="1"/>
</dbReference>
<dbReference type="SUPFAM" id="SSF51679">
    <property type="entry name" value="Bacterial luciferase-like"/>
    <property type="match status" value="1"/>
</dbReference>
<evidence type="ECO:0000256" key="1">
    <source>
        <dbReference type="ARBA" id="ARBA00023002"/>
    </source>
</evidence>
<reference evidence="3 4" key="1">
    <citation type="submission" date="2015-03" db="EMBL/GenBank/DDBJ databases">
        <title>Genome sequencing of Methylobacterium tarhaniae DSM 25844.</title>
        <authorList>
            <person name="Chaudhry V."/>
            <person name="Patil P.B."/>
        </authorList>
    </citation>
    <scope>NUCLEOTIDE SEQUENCE [LARGE SCALE GENOMIC DNA]</scope>
    <source>
        <strain evidence="3 4">DSM 25844</strain>
    </source>
</reference>
<dbReference type="InterPro" id="IPR011251">
    <property type="entry name" value="Luciferase-like_dom"/>
</dbReference>